<sequence length="121" mass="13885">MSLKVQSAMAYGSQVLGAANRGKYAYAHKKRYQMEQRRGLLYTIRYPVCSAYLTDLLNILLTYVIFMIMRMIVLWTLYTSAILTSSQNRVDECRSQLVSDIETALAQTVELNSQKNTTMRV</sequence>
<keyword evidence="3" id="KW-1185">Reference proteome</keyword>
<evidence type="ECO:0000313" key="3">
    <source>
        <dbReference type="Proteomes" id="UP000299102"/>
    </source>
</evidence>
<dbReference type="AlphaFoldDB" id="A0A4C1XS80"/>
<organism evidence="2 3">
    <name type="scientific">Eumeta variegata</name>
    <name type="common">Bagworm moth</name>
    <name type="synonym">Eumeta japonica</name>
    <dbReference type="NCBI Taxonomy" id="151549"/>
    <lineage>
        <taxon>Eukaryota</taxon>
        <taxon>Metazoa</taxon>
        <taxon>Ecdysozoa</taxon>
        <taxon>Arthropoda</taxon>
        <taxon>Hexapoda</taxon>
        <taxon>Insecta</taxon>
        <taxon>Pterygota</taxon>
        <taxon>Neoptera</taxon>
        <taxon>Endopterygota</taxon>
        <taxon>Lepidoptera</taxon>
        <taxon>Glossata</taxon>
        <taxon>Ditrysia</taxon>
        <taxon>Tineoidea</taxon>
        <taxon>Psychidae</taxon>
        <taxon>Oiketicinae</taxon>
        <taxon>Eumeta</taxon>
    </lineage>
</organism>
<accession>A0A4C1XS80</accession>
<reference evidence="2 3" key="1">
    <citation type="journal article" date="2019" name="Commun. Biol.">
        <title>The bagworm genome reveals a unique fibroin gene that provides high tensile strength.</title>
        <authorList>
            <person name="Kono N."/>
            <person name="Nakamura H."/>
            <person name="Ohtoshi R."/>
            <person name="Tomita M."/>
            <person name="Numata K."/>
            <person name="Arakawa K."/>
        </authorList>
    </citation>
    <scope>NUCLEOTIDE SEQUENCE [LARGE SCALE GENOMIC DNA]</scope>
</reference>
<dbReference type="EMBL" id="BGZK01000941">
    <property type="protein sequence ID" value="GBP65852.1"/>
    <property type="molecule type" value="Genomic_DNA"/>
</dbReference>
<evidence type="ECO:0000313" key="2">
    <source>
        <dbReference type="EMBL" id="GBP65852.1"/>
    </source>
</evidence>
<keyword evidence="1" id="KW-1133">Transmembrane helix</keyword>
<proteinExistence type="predicted"/>
<keyword evidence="1" id="KW-0472">Membrane</keyword>
<comment type="caution">
    <text evidence="2">The sequence shown here is derived from an EMBL/GenBank/DDBJ whole genome shotgun (WGS) entry which is preliminary data.</text>
</comment>
<name>A0A4C1XS80_EUMVA</name>
<keyword evidence="1" id="KW-0812">Transmembrane</keyword>
<feature type="transmembrane region" description="Helical" evidence="1">
    <location>
        <begin position="56"/>
        <end position="78"/>
    </location>
</feature>
<gene>
    <name evidence="2" type="ORF">EVAR_85120_1</name>
</gene>
<evidence type="ECO:0000256" key="1">
    <source>
        <dbReference type="SAM" id="Phobius"/>
    </source>
</evidence>
<protein>
    <submittedName>
        <fullName evidence="2">Uncharacterized protein</fullName>
    </submittedName>
</protein>
<dbReference type="Proteomes" id="UP000299102">
    <property type="component" value="Unassembled WGS sequence"/>
</dbReference>